<dbReference type="GO" id="GO:0003677">
    <property type="term" value="F:DNA binding"/>
    <property type="evidence" value="ECO:0007669"/>
    <property type="project" value="UniProtKB-UniRule"/>
</dbReference>
<protein>
    <recommendedName>
        <fullName evidence="6">OmpR/PhoB-type domain-containing protein</fullName>
    </recommendedName>
</protein>
<proteinExistence type="inferred from homology"/>
<feature type="domain" description="OmpR/PhoB-type" evidence="6">
    <location>
        <begin position="1"/>
        <end position="99"/>
    </location>
</feature>
<keyword evidence="2" id="KW-0805">Transcription regulation</keyword>
<dbReference type="InterPro" id="IPR001867">
    <property type="entry name" value="OmpR/PhoB-type_DNA-bd"/>
</dbReference>
<organism evidence="7 8">
    <name type="scientific">Phytohabitans flavus</name>
    <dbReference type="NCBI Taxonomy" id="1076124"/>
    <lineage>
        <taxon>Bacteria</taxon>
        <taxon>Bacillati</taxon>
        <taxon>Actinomycetota</taxon>
        <taxon>Actinomycetes</taxon>
        <taxon>Micromonosporales</taxon>
        <taxon>Micromonosporaceae</taxon>
    </lineage>
</organism>
<evidence type="ECO:0000259" key="6">
    <source>
        <dbReference type="PROSITE" id="PS51755"/>
    </source>
</evidence>
<accession>A0A6F8XYC3</accession>
<dbReference type="Gene3D" id="1.25.40.10">
    <property type="entry name" value="Tetratricopeptide repeat domain"/>
    <property type="match status" value="1"/>
</dbReference>
<keyword evidence="4" id="KW-0804">Transcription</keyword>
<dbReference type="CDD" id="cd15831">
    <property type="entry name" value="BTAD"/>
    <property type="match status" value="1"/>
</dbReference>
<evidence type="ECO:0000256" key="2">
    <source>
        <dbReference type="ARBA" id="ARBA00023015"/>
    </source>
</evidence>
<dbReference type="Pfam" id="PF03704">
    <property type="entry name" value="BTAD"/>
    <property type="match status" value="1"/>
</dbReference>
<dbReference type="InterPro" id="IPR016032">
    <property type="entry name" value="Sig_transdc_resp-reg_C-effctor"/>
</dbReference>
<dbReference type="SMART" id="SM00862">
    <property type="entry name" value="Trans_reg_C"/>
    <property type="match status" value="1"/>
</dbReference>
<dbReference type="InterPro" id="IPR005158">
    <property type="entry name" value="BTAD"/>
</dbReference>
<dbReference type="PANTHER" id="PTHR35807">
    <property type="entry name" value="TRANSCRIPTIONAL REGULATOR REDD-RELATED"/>
    <property type="match status" value="1"/>
</dbReference>
<evidence type="ECO:0000256" key="3">
    <source>
        <dbReference type="ARBA" id="ARBA00023125"/>
    </source>
</evidence>
<dbReference type="GO" id="GO:0006355">
    <property type="term" value="P:regulation of DNA-templated transcription"/>
    <property type="evidence" value="ECO:0007669"/>
    <property type="project" value="InterPro"/>
</dbReference>
<dbReference type="SUPFAM" id="SSF46894">
    <property type="entry name" value="C-terminal effector domain of the bipartite response regulators"/>
    <property type="match status" value="1"/>
</dbReference>
<dbReference type="Gene3D" id="1.10.10.10">
    <property type="entry name" value="Winged helix-like DNA-binding domain superfamily/Winged helix DNA-binding domain"/>
    <property type="match status" value="1"/>
</dbReference>
<gene>
    <name evidence="7" type="ORF">Pflav_052720</name>
</gene>
<evidence type="ECO:0000313" key="8">
    <source>
        <dbReference type="Proteomes" id="UP000502508"/>
    </source>
</evidence>
<evidence type="ECO:0000313" key="7">
    <source>
        <dbReference type="EMBL" id="BCB78862.1"/>
    </source>
</evidence>
<dbReference type="SMART" id="SM01043">
    <property type="entry name" value="BTAD"/>
    <property type="match status" value="1"/>
</dbReference>
<keyword evidence="8" id="KW-1185">Reference proteome</keyword>
<dbReference type="InterPro" id="IPR011990">
    <property type="entry name" value="TPR-like_helical_dom_sf"/>
</dbReference>
<comment type="similarity">
    <text evidence="1">Belongs to the AfsR/DnrI/RedD regulatory family.</text>
</comment>
<dbReference type="PROSITE" id="PS51755">
    <property type="entry name" value="OMPR_PHOB"/>
    <property type="match status" value="1"/>
</dbReference>
<dbReference type="AlphaFoldDB" id="A0A6F8XYC3"/>
<dbReference type="Pfam" id="PF00486">
    <property type="entry name" value="Trans_reg_C"/>
    <property type="match status" value="1"/>
</dbReference>
<dbReference type="InterPro" id="IPR036388">
    <property type="entry name" value="WH-like_DNA-bd_sf"/>
</dbReference>
<dbReference type="InterPro" id="IPR051677">
    <property type="entry name" value="AfsR-DnrI-RedD_regulator"/>
</dbReference>
<dbReference type="PANTHER" id="PTHR35807:SF1">
    <property type="entry name" value="TRANSCRIPTIONAL REGULATOR REDD"/>
    <property type="match status" value="1"/>
</dbReference>
<reference evidence="7 8" key="2">
    <citation type="submission" date="2020-03" db="EMBL/GenBank/DDBJ databases">
        <authorList>
            <person name="Ichikawa N."/>
            <person name="Kimura A."/>
            <person name="Kitahashi Y."/>
            <person name="Uohara A."/>
        </authorList>
    </citation>
    <scope>NUCLEOTIDE SEQUENCE [LARGE SCALE GENOMIC DNA]</scope>
    <source>
        <strain evidence="7 8">NBRC 107702</strain>
    </source>
</reference>
<evidence type="ECO:0000256" key="5">
    <source>
        <dbReference type="PROSITE-ProRule" id="PRU01091"/>
    </source>
</evidence>
<name>A0A6F8XYC3_9ACTN</name>
<evidence type="ECO:0000256" key="1">
    <source>
        <dbReference type="ARBA" id="ARBA00005820"/>
    </source>
</evidence>
<evidence type="ECO:0000256" key="4">
    <source>
        <dbReference type="ARBA" id="ARBA00023163"/>
    </source>
</evidence>
<dbReference type="EMBL" id="AP022870">
    <property type="protein sequence ID" value="BCB78862.1"/>
    <property type="molecule type" value="Genomic_DNA"/>
</dbReference>
<keyword evidence="3 5" id="KW-0238">DNA-binding</keyword>
<dbReference type="GO" id="GO:0000160">
    <property type="term" value="P:phosphorelay signal transduction system"/>
    <property type="evidence" value="ECO:0007669"/>
    <property type="project" value="InterPro"/>
</dbReference>
<sequence length="277" mass="29728">MNKLEFRLLGSVEARVDGQPIDLGYAKQRCVLALLLVDVGRVVPAGRLIDRIWGPAPPPSARSVLYGHVARLRRALAEAGGSAAGVHLHRRSGGYLLDADPASIDLHRFRALTARARRCGGTGDFAAQVSLLNEALDLWRGPALTGTDGPWVEQIRFGLERERIAARLAYCDARMRLGGHDDVVSELAELAADDPLNEGVISRLMLALYRTGHIGAALDSFAQARQRLVDQLGTDPGVELDELHRSILRRDAALTGLWEATPIPAAGGGSDSGGRNS</sequence>
<dbReference type="Proteomes" id="UP000502508">
    <property type="component" value="Chromosome"/>
</dbReference>
<dbReference type="RefSeq" id="WP_269474536.1">
    <property type="nucleotide sequence ID" value="NZ_AP022870.1"/>
</dbReference>
<reference evidence="7 8" key="1">
    <citation type="submission" date="2020-03" db="EMBL/GenBank/DDBJ databases">
        <title>Whole genome shotgun sequence of Phytohabitans flavus NBRC 107702.</title>
        <authorList>
            <person name="Komaki H."/>
            <person name="Tamura T."/>
        </authorList>
    </citation>
    <scope>NUCLEOTIDE SEQUENCE [LARGE SCALE GENOMIC DNA]</scope>
    <source>
        <strain evidence="7 8">NBRC 107702</strain>
    </source>
</reference>
<feature type="DNA-binding region" description="OmpR/PhoB-type" evidence="5">
    <location>
        <begin position="1"/>
        <end position="99"/>
    </location>
</feature>
<dbReference type="SUPFAM" id="SSF48452">
    <property type="entry name" value="TPR-like"/>
    <property type="match status" value="1"/>
</dbReference>
<dbReference type="KEGG" id="pfla:Pflav_052720"/>